<keyword evidence="1" id="KW-0812">Transmembrane</keyword>
<reference evidence="2 3" key="1">
    <citation type="submission" date="2019-07" db="EMBL/GenBank/DDBJ databases">
        <title>Genomics analysis of Aphanomyces spp. identifies a new class of oomycete effector associated with host adaptation.</title>
        <authorList>
            <person name="Gaulin E."/>
        </authorList>
    </citation>
    <scope>NUCLEOTIDE SEQUENCE [LARGE SCALE GENOMIC DNA]</scope>
    <source>
        <strain evidence="2 3">ATCC 201684</strain>
    </source>
</reference>
<keyword evidence="3" id="KW-1185">Reference proteome</keyword>
<evidence type="ECO:0000313" key="3">
    <source>
        <dbReference type="Proteomes" id="UP000481153"/>
    </source>
</evidence>
<gene>
    <name evidence="2" type="ORF">Ae201684_017815</name>
</gene>
<dbReference type="InterPro" id="IPR039261">
    <property type="entry name" value="FNR_nucleotide-bd"/>
</dbReference>
<name>A0A6G0WAG6_9STRA</name>
<dbReference type="Gene3D" id="3.40.50.80">
    <property type="entry name" value="Nucleotide-binding domain of ferredoxin-NADP reductase (FNR) module"/>
    <property type="match status" value="1"/>
</dbReference>
<proteinExistence type="predicted"/>
<evidence type="ECO:0000313" key="2">
    <source>
        <dbReference type="EMBL" id="KAF0723196.1"/>
    </source>
</evidence>
<accession>A0A6G0WAG6</accession>
<dbReference type="AlphaFoldDB" id="A0A6G0WAG6"/>
<dbReference type="Proteomes" id="UP000481153">
    <property type="component" value="Unassembled WGS sequence"/>
</dbReference>
<dbReference type="VEuPathDB" id="FungiDB:AeMF1_008181"/>
<organism evidence="2 3">
    <name type="scientific">Aphanomyces euteiches</name>
    <dbReference type="NCBI Taxonomy" id="100861"/>
    <lineage>
        <taxon>Eukaryota</taxon>
        <taxon>Sar</taxon>
        <taxon>Stramenopiles</taxon>
        <taxon>Oomycota</taxon>
        <taxon>Saprolegniomycetes</taxon>
        <taxon>Saprolegniales</taxon>
        <taxon>Verrucalvaceae</taxon>
        <taxon>Aphanomyces</taxon>
    </lineage>
</organism>
<protein>
    <submittedName>
        <fullName evidence="2">Uncharacterized protein</fullName>
    </submittedName>
</protein>
<keyword evidence="1" id="KW-1133">Transmembrane helix</keyword>
<keyword evidence="1" id="KW-0472">Membrane</keyword>
<dbReference type="EMBL" id="VJMJ01000313">
    <property type="protein sequence ID" value="KAF0723196.1"/>
    <property type="molecule type" value="Genomic_DNA"/>
</dbReference>
<comment type="caution">
    <text evidence="2">The sequence shown here is derived from an EMBL/GenBank/DDBJ whole genome shotgun (WGS) entry which is preliminary data.</text>
</comment>
<feature type="transmembrane region" description="Helical" evidence="1">
    <location>
        <begin position="7"/>
        <end position="26"/>
    </location>
</feature>
<evidence type="ECO:0000256" key="1">
    <source>
        <dbReference type="SAM" id="Phobius"/>
    </source>
</evidence>
<sequence>MWQPHRVVEFVVLVASAYIVSIPAISNDASDAKLDKKFMDTADFMTHYNVQFNRAVWSDVFREVDVNTAQDATVGVYVSGSKALTQAVDFELQGKSKFHVRNEEYEM</sequence>